<keyword evidence="1" id="KW-0732">Signal</keyword>
<dbReference type="PATRIC" id="fig|336566.3.peg.3029"/>
<comment type="caution">
    <text evidence="2">The sequence shown here is derived from an EMBL/GenBank/DDBJ whole genome shotgun (WGS) entry which is preliminary data.</text>
</comment>
<protein>
    <recommendedName>
        <fullName evidence="4">DUF3757 domain-containing protein</fullName>
    </recommendedName>
</protein>
<dbReference type="Proteomes" id="UP000050956">
    <property type="component" value="Unassembled WGS sequence"/>
</dbReference>
<organism evidence="2 3">
    <name type="scientific">Stenotrophomonas ginsengisoli</name>
    <dbReference type="NCBI Taxonomy" id="336566"/>
    <lineage>
        <taxon>Bacteria</taxon>
        <taxon>Pseudomonadati</taxon>
        <taxon>Pseudomonadota</taxon>
        <taxon>Gammaproteobacteria</taxon>
        <taxon>Lysobacterales</taxon>
        <taxon>Lysobacteraceae</taxon>
        <taxon>Stenotrophomonas</taxon>
    </lineage>
</organism>
<gene>
    <name evidence="2" type="ORF">ABB30_03000</name>
</gene>
<evidence type="ECO:0000256" key="1">
    <source>
        <dbReference type="SAM" id="SignalP"/>
    </source>
</evidence>
<evidence type="ECO:0008006" key="4">
    <source>
        <dbReference type="Google" id="ProtNLM"/>
    </source>
</evidence>
<dbReference type="RefSeq" id="WP_057636829.1">
    <property type="nucleotide sequence ID" value="NZ_LDJM01000008.1"/>
</dbReference>
<dbReference type="AlphaFoldDB" id="A0A0R0D8S4"/>
<keyword evidence="3" id="KW-1185">Reference proteome</keyword>
<reference evidence="2 3" key="1">
    <citation type="submission" date="2015-05" db="EMBL/GenBank/DDBJ databases">
        <title>Genome sequencing and analysis of members of genus Stenotrophomonas.</title>
        <authorList>
            <person name="Patil P.P."/>
            <person name="Midha S."/>
            <person name="Patil P.B."/>
        </authorList>
    </citation>
    <scope>NUCLEOTIDE SEQUENCE [LARGE SCALE GENOMIC DNA]</scope>
    <source>
        <strain evidence="2 3">DSM 24757</strain>
    </source>
</reference>
<name>A0A0R0D8S4_9GAMM</name>
<dbReference type="STRING" id="336566.ABB30_03000"/>
<evidence type="ECO:0000313" key="3">
    <source>
        <dbReference type="Proteomes" id="UP000050956"/>
    </source>
</evidence>
<dbReference type="OrthoDB" id="6025791at2"/>
<dbReference type="EMBL" id="LDJM01000008">
    <property type="protein sequence ID" value="KRG78749.1"/>
    <property type="molecule type" value="Genomic_DNA"/>
</dbReference>
<evidence type="ECO:0000313" key="2">
    <source>
        <dbReference type="EMBL" id="KRG78749.1"/>
    </source>
</evidence>
<proteinExistence type="predicted"/>
<feature type="signal peptide" evidence="1">
    <location>
        <begin position="1"/>
        <end position="20"/>
    </location>
</feature>
<feature type="chain" id="PRO_5006395279" description="DUF3757 domain-containing protein" evidence="1">
    <location>
        <begin position="21"/>
        <end position="143"/>
    </location>
</feature>
<sequence length="143" mass="15174">MVAAIGLVLLGAGLVPPAMADDGSWGLQQGNPVPVCKPPGQRAWLQQLRCADGSALSWRRIGSIGTRTPMLADFPIATLEKYMSGEPLADGEVDYHMVDGYQVDCGGKVQQLYLDMYHCELPAPQRAPAGFLFVAAEPGGSDS</sequence>
<accession>A0A0R0D8S4</accession>